<feature type="region of interest" description="Disordered" evidence="1">
    <location>
        <begin position="129"/>
        <end position="159"/>
    </location>
</feature>
<evidence type="ECO:0000313" key="2">
    <source>
        <dbReference type="EMBL" id="MFO3703538.1"/>
    </source>
</evidence>
<protein>
    <submittedName>
        <fullName evidence="2">Uncharacterized protein</fullName>
    </submittedName>
</protein>
<keyword evidence="3" id="KW-1185">Reference proteome</keyword>
<name>A0ABW9MJ43_9XANT</name>
<feature type="compositionally biased region" description="Low complexity" evidence="1">
    <location>
        <begin position="129"/>
        <end position="140"/>
    </location>
</feature>
<sequence>MLRALAAQHPTQAAPRAAPIQPSRTDDLAPIHSASTAGDTKMSDDTQPTPPNPTPATTVQPSGSSQIEAALKAAQAQIDQAMAASDMAVRAAMQAATAATAAAGNNQAVDSANQALQQADQAAAAAVAATQQQAEQAMSAGIPNSLSPNGSPQSTPDRS</sequence>
<evidence type="ECO:0000313" key="3">
    <source>
        <dbReference type="Proteomes" id="UP001637990"/>
    </source>
</evidence>
<comment type="caution">
    <text evidence="2">The sequence shown here is derived from an EMBL/GenBank/DDBJ whole genome shotgun (WGS) entry which is preliminary data.</text>
</comment>
<dbReference type="EMBL" id="JBJGBS010000002">
    <property type="protein sequence ID" value="MFO3703538.1"/>
    <property type="molecule type" value="Genomic_DNA"/>
</dbReference>
<feature type="region of interest" description="Disordered" evidence="1">
    <location>
        <begin position="1"/>
        <end position="71"/>
    </location>
</feature>
<proteinExistence type="predicted"/>
<feature type="compositionally biased region" description="Polar residues" evidence="1">
    <location>
        <begin position="142"/>
        <end position="159"/>
    </location>
</feature>
<organism evidence="2 3">
    <name type="scientific">Xanthomonas codiaei</name>
    <dbReference type="NCBI Taxonomy" id="56463"/>
    <lineage>
        <taxon>Bacteria</taxon>
        <taxon>Pseudomonadati</taxon>
        <taxon>Pseudomonadota</taxon>
        <taxon>Gammaproteobacteria</taxon>
        <taxon>Lysobacterales</taxon>
        <taxon>Lysobacteraceae</taxon>
        <taxon>Xanthomonas</taxon>
    </lineage>
</organism>
<accession>A0ABW9MJ43</accession>
<dbReference type="Proteomes" id="UP001637990">
    <property type="component" value="Unassembled WGS sequence"/>
</dbReference>
<gene>
    <name evidence="2" type="ORF">ACI6Q5_00785</name>
</gene>
<evidence type="ECO:0000256" key="1">
    <source>
        <dbReference type="SAM" id="MobiDB-lite"/>
    </source>
</evidence>
<dbReference type="RefSeq" id="WP_244183662.1">
    <property type="nucleotide sequence ID" value="NZ_JBJGBS010000002.1"/>
</dbReference>
<reference evidence="2 3" key="1">
    <citation type="submission" date="2024-11" db="EMBL/GenBank/DDBJ databases">
        <title>Genome sequencing of Xanthomonas codiaei.</title>
        <authorList>
            <person name="Studholme D.J."/>
        </authorList>
    </citation>
    <scope>NUCLEOTIDE SEQUENCE [LARGE SCALE GENOMIC DNA]</scope>
    <source>
        <strain evidence="2 3">NCPPB 4350</strain>
    </source>
</reference>